<dbReference type="Gene3D" id="3.80.10.10">
    <property type="entry name" value="Ribonuclease Inhibitor"/>
    <property type="match status" value="1"/>
</dbReference>
<sequence length="428" mass="48715">MRLSARALRTRSLVHVEETGVTDTSIDVPVLRALFLHRPSLRVLPQLQELVWRDHRLDSLPYLHLFLSSDLTRLEVRYPEDRDIGQTTFNALSTSCPNIKYLKLLQFPLPVLSRMLILERPGIDTGFSQLESLAVNERLPEDVLSYLSTLASLKHLEYSTDEEFPQFNTTHPFPSLCDFKVTLWLDFDPVQNFFEAVQLPNLTTLTIVIYAIMSRDQTLHLYNSISKFKTLTKLSIDMFPDEETDPDVDFAASIASLLTLRRLHTLSITHEDIRLGDDMIAQLAKNLPDLRVLRLVSLRLSAQITLTGLRKVATLFPQLEQLTAEIDFGTISTPGSPPARSFSPTNSRLRRLCVGYSIIHDTDRVAAALSAWFPNLQDIVEPRGLEDGQRTKWKAVRELIDRSRAAAQVRVDSRRMGSKVCLEHFRSP</sequence>
<comment type="caution">
    <text evidence="1">The sequence shown here is derived from an EMBL/GenBank/DDBJ whole genome shotgun (WGS) entry which is preliminary data.</text>
</comment>
<dbReference type="InterPro" id="IPR032675">
    <property type="entry name" value="LRR_dom_sf"/>
</dbReference>
<dbReference type="SUPFAM" id="SSF52047">
    <property type="entry name" value="RNI-like"/>
    <property type="match status" value="1"/>
</dbReference>
<accession>A0ABR3JZB7</accession>
<dbReference type="Proteomes" id="UP001556367">
    <property type="component" value="Unassembled WGS sequence"/>
</dbReference>
<protein>
    <submittedName>
        <fullName evidence="1">Uncharacterized protein</fullName>
    </submittedName>
</protein>
<dbReference type="EMBL" id="JASNQZ010000001">
    <property type="protein sequence ID" value="KAL0961279.1"/>
    <property type="molecule type" value="Genomic_DNA"/>
</dbReference>
<name>A0ABR3JZB7_9AGAR</name>
<organism evidence="1 2">
    <name type="scientific">Hohenbuehelia grisea</name>
    <dbReference type="NCBI Taxonomy" id="104357"/>
    <lineage>
        <taxon>Eukaryota</taxon>
        <taxon>Fungi</taxon>
        <taxon>Dikarya</taxon>
        <taxon>Basidiomycota</taxon>
        <taxon>Agaricomycotina</taxon>
        <taxon>Agaricomycetes</taxon>
        <taxon>Agaricomycetidae</taxon>
        <taxon>Agaricales</taxon>
        <taxon>Pleurotineae</taxon>
        <taxon>Pleurotaceae</taxon>
        <taxon>Hohenbuehelia</taxon>
    </lineage>
</organism>
<keyword evidence="2" id="KW-1185">Reference proteome</keyword>
<evidence type="ECO:0000313" key="2">
    <source>
        <dbReference type="Proteomes" id="UP001556367"/>
    </source>
</evidence>
<evidence type="ECO:0000313" key="1">
    <source>
        <dbReference type="EMBL" id="KAL0961279.1"/>
    </source>
</evidence>
<gene>
    <name evidence="1" type="ORF">HGRIS_006239</name>
</gene>
<reference evidence="2" key="1">
    <citation type="submission" date="2024-06" db="EMBL/GenBank/DDBJ databases">
        <title>Multi-omics analyses provide insights into the biosynthesis of the anticancer antibiotic pleurotin in Hohenbuehelia grisea.</title>
        <authorList>
            <person name="Weaver J.A."/>
            <person name="Alberti F."/>
        </authorList>
    </citation>
    <scope>NUCLEOTIDE SEQUENCE [LARGE SCALE GENOMIC DNA]</scope>
    <source>
        <strain evidence="2">T-177</strain>
    </source>
</reference>
<proteinExistence type="predicted"/>